<gene>
    <name evidence="2" type="ORF">CAUJ_LOCUS15806</name>
</gene>
<dbReference type="EMBL" id="CAJGYM010000214">
    <property type="protein sequence ID" value="CAD6199907.1"/>
    <property type="molecule type" value="Genomic_DNA"/>
</dbReference>
<comment type="caution">
    <text evidence="2">The sequence shown here is derived from an EMBL/GenBank/DDBJ whole genome shotgun (WGS) entry which is preliminary data.</text>
</comment>
<dbReference type="OrthoDB" id="5865767at2759"/>
<reference evidence="2" key="1">
    <citation type="submission" date="2020-10" db="EMBL/GenBank/DDBJ databases">
        <authorList>
            <person name="Kikuchi T."/>
        </authorList>
    </citation>
    <scope>NUCLEOTIDE SEQUENCE</scope>
    <source>
        <strain evidence="2">NKZ352</strain>
    </source>
</reference>
<dbReference type="Proteomes" id="UP000835052">
    <property type="component" value="Unassembled WGS sequence"/>
</dbReference>
<organism evidence="2 3">
    <name type="scientific">Caenorhabditis auriculariae</name>
    <dbReference type="NCBI Taxonomy" id="2777116"/>
    <lineage>
        <taxon>Eukaryota</taxon>
        <taxon>Metazoa</taxon>
        <taxon>Ecdysozoa</taxon>
        <taxon>Nematoda</taxon>
        <taxon>Chromadorea</taxon>
        <taxon>Rhabditida</taxon>
        <taxon>Rhabditina</taxon>
        <taxon>Rhabditomorpha</taxon>
        <taxon>Rhabditoidea</taxon>
        <taxon>Rhabditidae</taxon>
        <taxon>Peloderinae</taxon>
        <taxon>Caenorhabditis</taxon>
    </lineage>
</organism>
<proteinExistence type="predicted"/>
<sequence>MSSSGLHPIGSRTKTTSPSCVPTRLLGGFPSLSGSMSGARDSLHLIPPACSRCCALRAVYAELDSRQNALTTLNTALFPFEDKNHPSKAKISAGLTVARGELAMNDANSRQDGVVSASYDEEYDENSSARLFERSRIKALAESETFSPAVLIRV</sequence>
<dbReference type="AlphaFoldDB" id="A0A8S1HWS0"/>
<accession>A0A8S1HWS0</accession>
<name>A0A8S1HWS0_9PELO</name>
<feature type="region of interest" description="Disordered" evidence="1">
    <location>
        <begin position="1"/>
        <end position="21"/>
    </location>
</feature>
<protein>
    <submittedName>
        <fullName evidence="2">Uncharacterized protein</fullName>
    </submittedName>
</protein>
<evidence type="ECO:0000256" key="1">
    <source>
        <dbReference type="SAM" id="MobiDB-lite"/>
    </source>
</evidence>
<evidence type="ECO:0000313" key="2">
    <source>
        <dbReference type="EMBL" id="CAD6199907.1"/>
    </source>
</evidence>
<evidence type="ECO:0000313" key="3">
    <source>
        <dbReference type="Proteomes" id="UP000835052"/>
    </source>
</evidence>
<keyword evidence="3" id="KW-1185">Reference proteome</keyword>